<evidence type="ECO:0000313" key="12">
    <source>
        <dbReference type="EMBL" id="MBM7799188.1"/>
    </source>
</evidence>
<evidence type="ECO:0000256" key="6">
    <source>
        <dbReference type="ARBA" id="ARBA00023268"/>
    </source>
</evidence>
<keyword evidence="6" id="KW-0511">Multifunctional enzyme</keyword>
<dbReference type="GO" id="GO:0004180">
    <property type="term" value="F:carboxypeptidase activity"/>
    <property type="evidence" value="ECO:0007669"/>
    <property type="project" value="UniProtKB-KW"/>
</dbReference>
<sequence length="830" mass="89430">MPLSPKRVGSVVYSMAMFVVVSVLAGLLVAGLFVPFAGIAGVGSRAAAAELENIPTAFTTPPQSERSKVLLADGSVLAYFYNENRNYVKLDKIAPVMRQAQLAIEDHRFYEHGALDLKSTLRAFVKNQAASGVAQGGSTITQQYVKMVQIEEAVKKDDDNAVKKAQETTYARKIQELRYAIALEKELSKDQILERYLNIAYYGDGAYGIESAAQHYFAIPASKLSLPQAALLAGLVQNPDANNPVRNEPAAIDRRDVVLNRMAELKLITPAQLTPAKSVKFDRTKVKTTRNGCVGTKYPFLCDYVYRTLLQQPSLGKTVQDREDRIKRGGLTITTKIDKQSQKAAQKAVSKMVDPRDPIISTMVMIEPGTGLILGMAQSRPVMGSNKKKGETYYNYAVSQGMGGAEGYQAGSTFKAFTAAAALEKGIPLTKRYNAQRTMNFSGKTFRNCDGPFKVGGKWTVGNSTAASGVMDMYRAAAMSVNTYFVQLEQTTGLCEVTKMAKKLGVQLSEGDRDLVDYYQNVPSFTLGTAEVTPMSMAEAYATFAARGVHCNPIIVDKIKTKSGKELAAPDAGCKRVISKDVADGMNKLLSRVMQPGATGFRARIPGVEDQAGKTGTIDGNEAVWFAGYTPEVAGTAMIAIDKTKKPFRKGSANRKTNGLKNYTLPHSGTFLEGSGGGDAGMKIYKPAMEAALQGRDHSSFANPSKKVVEGKKVDMPNVCSMGPAEGKAALEAEGFTVAMTQRYSSRPAGAFLGFSQCSGSISEFATIYQIYSAGEDPTIAAERQRKAQEQAAKQKAAAEKAAAEKAAKDKAAADKKKAEQKKKKKKPGG</sequence>
<dbReference type="EMBL" id="JAFBCF010000001">
    <property type="protein sequence ID" value="MBM7799188.1"/>
    <property type="molecule type" value="Genomic_DNA"/>
</dbReference>
<dbReference type="InterPro" id="IPR036950">
    <property type="entry name" value="PBP_transglycosylase"/>
</dbReference>
<evidence type="ECO:0000256" key="4">
    <source>
        <dbReference type="ARBA" id="ARBA00022679"/>
    </source>
</evidence>
<dbReference type="InterPro" id="IPR050396">
    <property type="entry name" value="Glycosyltr_51/Transpeptidase"/>
</dbReference>
<evidence type="ECO:0000259" key="11">
    <source>
        <dbReference type="Pfam" id="PF00912"/>
    </source>
</evidence>
<keyword evidence="13" id="KW-1185">Reference proteome</keyword>
<dbReference type="Gene3D" id="1.10.3810.10">
    <property type="entry name" value="Biosynthetic peptidoglycan transglycosylase-like"/>
    <property type="match status" value="1"/>
</dbReference>
<keyword evidence="5" id="KW-0378">Hydrolase</keyword>
<evidence type="ECO:0000256" key="3">
    <source>
        <dbReference type="ARBA" id="ARBA00022676"/>
    </source>
</evidence>
<comment type="catalytic activity">
    <reaction evidence="8">
        <text>[GlcNAc-(1-&gt;4)-Mur2Ac(oyl-L-Ala-gamma-D-Glu-L-Lys-D-Ala-D-Ala)](n)-di-trans,octa-cis-undecaprenyl diphosphate + beta-D-GlcNAc-(1-&gt;4)-Mur2Ac(oyl-L-Ala-gamma-D-Glu-L-Lys-D-Ala-D-Ala)-di-trans,octa-cis-undecaprenyl diphosphate = [GlcNAc-(1-&gt;4)-Mur2Ac(oyl-L-Ala-gamma-D-Glu-L-Lys-D-Ala-D-Ala)](n+1)-di-trans,octa-cis-undecaprenyl diphosphate + di-trans,octa-cis-undecaprenyl diphosphate + H(+)</text>
        <dbReference type="Rhea" id="RHEA:23708"/>
        <dbReference type="Rhea" id="RHEA-COMP:9602"/>
        <dbReference type="Rhea" id="RHEA-COMP:9603"/>
        <dbReference type="ChEBI" id="CHEBI:15378"/>
        <dbReference type="ChEBI" id="CHEBI:58405"/>
        <dbReference type="ChEBI" id="CHEBI:60033"/>
        <dbReference type="ChEBI" id="CHEBI:78435"/>
        <dbReference type="EC" id="2.4.99.28"/>
    </reaction>
</comment>
<dbReference type="Pfam" id="PF00912">
    <property type="entry name" value="Transgly"/>
    <property type="match status" value="1"/>
</dbReference>
<dbReference type="Gene3D" id="3.40.710.10">
    <property type="entry name" value="DD-peptidase/beta-lactamase superfamily"/>
    <property type="match status" value="1"/>
</dbReference>
<evidence type="ECO:0000256" key="8">
    <source>
        <dbReference type="ARBA" id="ARBA00049902"/>
    </source>
</evidence>
<dbReference type="RefSeq" id="WP_204917771.1">
    <property type="nucleotide sequence ID" value="NZ_BAAAQP010000001.1"/>
</dbReference>
<evidence type="ECO:0000256" key="7">
    <source>
        <dbReference type="ARBA" id="ARBA00034000"/>
    </source>
</evidence>
<keyword evidence="4" id="KW-0808">Transferase</keyword>
<protein>
    <submittedName>
        <fullName evidence="12">Membrane peptidoglycan carboxypeptidase</fullName>
    </submittedName>
</protein>
<dbReference type="InterPro" id="IPR023346">
    <property type="entry name" value="Lysozyme-like_dom_sf"/>
</dbReference>
<dbReference type="Pfam" id="PF00905">
    <property type="entry name" value="Transpeptidase"/>
    <property type="match status" value="1"/>
</dbReference>
<dbReference type="Proteomes" id="UP000704762">
    <property type="component" value="Unassembled WGS sequence"/>
</dbReference>
<feature type="compositionally biased region" description="Basic and acidic residues" evidence="9">
    <location>
        <begin position="797"/>
        <end position="818"/>
    </location>
</feature>
<feature type="domain" description="Glycosyl transferase family 51" evidence="11">
    <location>
        <begin position="74"/>
        <end position="262"/>
    </location>
</feature>
<dbReference type="PANTHER" id="PTHR32282:SF33">
    <property type="entry name" value="PEPTIDOGLYCAN GLYCOSYLTRANSFERASE"/>
    <property type="match status" value="1"/>
</dbReference>
<evidence type="ECO:0000256" key="5">
    <source>
        <dbReference type="ARBA" id="ARBA00022801"/>
    </source>
</evidence>
<keyword evidence="1 12" id="KW-0121">Carboxypeptidase</keyword>
<feature type="compositionally biased region" description="Basic residues" evidence="9">
    <location>
        <begin position="819"/>
        <end position="830"/>
    </location>
</feature>
<reference evidence="12 13" key="1">
    <citation type="submission" date="2021-01" db="EMBL/GenBank/DDBJ databases">
        <title>Sequencing the genomes of 1000 actinobacteria strains.</title>
        <authorList>
            <person name="Klenk H.-P."/>
        </authorList>
    </citation>
    <scope>NUCLEOTIDE SEQUENCE [LARGE SCALE GENOMIC DNA]</scope>
    <source>
        <strain evidence="12 13">DSM 18662</strain>
    </source>
</reference>
<comment type="caution">
    <text evidence="12">The sequence shown here is derived from an EMBL/GenBank/DDBJ whole genome shotgun (WGS) entry which is preliminary data.</text>
</comment>
<evidence type="ECO:0000313" key="13">
    <source>
        <dbReference type="Proteomes" id="UP000704762"/>
    </source>
</evidence>
<feature type="region of interest" description="Disordered" evidence="9">
    <location>
        <begin position="782"/>
        <end position="830"/>
    </location>
</feature>
<organism evidence="12 13">
    <name type="scientific">Microlunatus panaciterrae</name>
    <dbReference type="NCBI Taxonomy" id="400768"/>
    <lineage>
        <taxon>Bacteria</taxon>
        <taxon>Bacillati</taxon>
        <taxon>Actinomycetota</taxon>
        <taxon>Actinomycetes</taxon>
        <taxon>Propionibacteriales</taxon>
        <taxon>Propionibacteriaceae</taxon>
        <taxon>Microlunatus</taxon>
    </lineage>
</organism>
<name>A0ABS2RKJ7_9ACTN</name>
<dbReference type="PANTHER" id="PTHR32282">
    <property type="entry name" value="BINDING PROTEIN TRANSPEPTIDASE, PUTATIVE-RELATED"/>
    <property type="match status" value="1"/>
</dbReference>
<keyword evidence="3" id="KW-0328">Glycosyltransferase</keyword>
<dbReference type="InterPro" id="IPR001264">
    <property type="entry name" value="Glyco_trans_51"/>
</dbReference>
<gene>
    <name evidence="12" type="ORF">JOE57_002109</name>
</gene>
<dbReference type="InterPro" id="IPR001460">
    <property type="entry name" value="PCN-bd_Tpept"/>
</dbReference>
<feature type="domain" description="Penicillin-binding protein transpeptidase" evidence="10">
    <location>
        <begin position="362"/>
        <end position="638"/>
    </location>
</feature>
<dbReference type="SUPFAM" id="SSF53955">
    <property type="entry name" value="Lysozyme-like"/>
    <property type="match status" value="1"/>
</dbReference>
<dbReference type="SUPFAM" id="SSF56601">
    <property type="entry name" value="beta-lactamase/transpeptidase-like"/>
    <property type="match status" value="1"/>
</dbReference>
<evidence type="ECO:0000256" key="9">
    <source>
        <dbReference type="SAM" id="MobiDB-lite"/>
    </source>
</evidence>
<comment type="catalytic activity">
    <reaction evidence="7">
        <text>Preferential cleavage: (Ac)2-L-Lys-D-Ala-|-D-Ala. Also transpeptidation of peptidyl-alanyl moieties that are N-acyl substituents of D-alanine.</text>
        <dbReference type="EC" id="3.4.16.4"/>
    </reaction>
</comment>
<evidence type="ECO:0000256" key="2">
    <source>
        <dbReference type="ARBA" id="ARBA00022670"/>
    </source>
</evidence>
<evidence type="ECO:0000259" key="10">
    <source>
        <dbReference type="Pfam" id="PF00905"/>
    </source>
</evidence>
<proteinExistence type="predicted"/>
<accession>A0ABS2RKJ7</accession>
<keyword evidence="2" id="KW-0645">Protease</keyword>
<evidence type="ECO:0000256" key="1">
    <source>
        <dbReference type="ARBA" id="ARBA00022645"/>
    </source>
</evidence>
<dbReference type="InterPro" id="IPR012338">
    <property type="entry name" value="Beta-lactam/transpept-like"/>
</dbReference>